<comment type="caution">
    <text evidence="8">The sequence shown here is derived from an EMBL/GenBank/DDBJ whole genome shotgun (WGS) entry which is preliminary data.</text>
</comment>
<sequence>MAIPGLGFACRPHVPLRIPLFPCVSKAIPSVNVSIYVYICIIYIYIYIYICLFVSMHSWTREWTSSMIYFAGDGKVPEWKKLNSKELGISTSKITRPTRKVLNVLRQKGYQVYLVGGCVRDLVLNRTPKDFDIITSAELKEVRRSFSWCEIVGKRFPICHVHIDDAIVEVSSFSTSAGNFKRDLSSSEYGKPIDCEEKDYVRWRNCLQRDFTINGWTLRPLLMFDPYERIVYDYLGGMEDIKRAKVKTVIPPSTSFQEDCGKFYTCSCTNDGHFLAFSKLRYPSLFDEARILRAIRIAARLGFRISRETARFVKNLSGSVSGLDRGRLLMEMNYMLAYGSAEASLRLLWKFGLLEILLPIQAAYLVQNGFRRRDKRSNMLLSLFSNMDKLLAPDRPCHSSLWVGILAFHKALCDQPRDPMVVATFSLTVHNGGDISEAVNIARRITKPHDTSFYELLECRNLDSCALTNEVMDLAASVKRALCKMTNEQAVSLAMAEYPKAPYSDLVFIPLELYLRVGRIFECVKEDTGKKSVSKQGSKIDYESLALGTLPEVRYIFARIVFDTVFPLNLDHDHA</sequence>
<dbReference type="PANTHER" id="PTHR43051">
    <property type="entry name" value="POLYNUCLEOTIDE ADENYLYLTRANSFERASE FAMILY PROTEIN"/>
    <property type="match status" value="1"/>
</dbReference>
<organism evidence="8 9">
    <name type="scientific">Ziziphus jujuba var. spinosa</name>
    <dbReference type="NCBI Taxonomy" id="714518"/>
    <lineage>
        <taxon>Eukaryota</taxon>
        <taxon>Viridiplantae</taxon>
        <taxon>Streptophyta</taxon>
        <taxon>Embryophyta</taxon>
        <taxon>Tracheophyta</taxon>
        <taxon>Spermatophyta</taxon>
        <taxon>Magnoliopsida</taxon>
        <taxon>eudicotyledons</taxon>
        <taxon>Gunneridae</taxon>
        <taxon>Pentapetalae</taxon>
        <taxon>rosids</taxon>
        <taxon>fabids</taxon>
        <taxon>Rosales</taxon>
        <taxon>Rhamnaceae</taxon>
        <taxon>Paliureae</taxon>
        <taxon>Ziziphus</taxon>
    </lineage>
</organism>
<protein>
    <submittedName>
        <fullName evidence="8">Uncharacterized protein</fullName>
    </submittedName>
</protein>
<dbReference type="SUPFAM" id="SSF81891">
    <property type="entry name" value="Poly A polymerase C-terminal region-like"/>
    <property type="match status" value="1"/>
</dbReference>
<dbReference type="GO" id="GO:0016779">
    <property type="term" value="F:nucleotidyltransferase activity"/>
    <property type="evidence" value="ECO:0007669"/>
    <property type="project" value="InterPro"/>
</dbReference>
<comment type="similarity">
    <text evidence="1 4">Belongs to the tRNA nucleotidyltransferase/poly(A) polymerase family.</text>
</comment>
<dbReference type="Gene3D" id="1.10.3090.10">
    <property type="entry name" value="cca-adding enzyme, domain 2"/>
    <property type="match status" value="1"/>
</dbReference>
<feature type="domain" description="tRNA nucleotidyltransferase/poly(A) polymerase RNA and SrmB- binding" evidence="7">
    <location>
        <begin position="302"/>
        <end position="364"/>
    </location>
</feature>
<keyword evidence="4" id="KW-0694">RNA-binding</keyword>
<keyword evidence="5" id="KW-0812">Transmembrane</keyword>
<keyword evidence="5" id="KW-0472">Membrane</keyword>
<accession>A0A978VCS8</accession>
<evidence type="ECO:0000259" key="7">
    <source>
        <dbReference type="Pfam" id="PF12627"/>
    </source>
</evidence>
<proteinExistence type="inferred from homology"/>
<name>A0A978VCS8_ZIZJJ</name>
<feature type="domain" description="Poly A polymerase head" evidence="6">
    <location>
        <begin position="112"/>
        <end position="246"/>
    </location>
</feature>
<dbReference type="Pfam" id="PF12627">
    <property type="entry name" value="PolyA_pol_RNAbd"/>
    <property type="match status" value="1"/>
</dbReference>
<evidence type="ECO:0000313" key="9">
    <source>
        <dbReference type="Proteomes" id="UP000813462"/>
    </source>
</evidence>
<dbReference type="GO" id="GO:0003723">
    <property type="term" value="F:RNA binding"/>
    <property type="evidence" value="ECO:0007669"/>
    <property type="project" value="UniProtKB-KW"/>
</dbReference>
<evidence type="ECO:0000256" key="4">
    <source>
        <dbReference type="RuleBase" id="RU003953"/>
    </source>
</evidence>
<dbReference type="PANTHER" id="PTHR43051:SF2">
    <property type="entry name" value="POLYNUCLEOTIDE ADENYLYLTRANSFERASE FAMILY PROTEIN-RELATED"/>
    <property type="match status" value="1"/>
</dbReference>
<evidence type="ECO:0000256" key="2">
    <source>
        <dbReference type="ARBA" id="ARBA00022679"/>
    </source>
</evidence>
<feature type="transmembrane region" description="Helical" evidence="5">
    <location>
        <begin position="35"/>
        <end position="59"/>
    </location>
</feature>
<evidence type="ECO:0000259" key="6">
    <source>
        <dbReference type="Pfam" id="PF01743"/>
    </source>
</evidence>
<dbReference type="InterPro" id="IPR002646">
    <property type="entry name" value="PolA_pol_head_dom"/>
</dbReference>
<dbReference type="CDD" id="cd05398">
    <property type="entry name" value="NT_ClassII-CCAase"/>
    <property type="match status" value="1"/>
</dbReference>
<gene>
    <name evidence="8" type="ORF">FEM48_Zijuj05G0043200</name>
</gene>
<dbReference type="InterPro" id="IPR043519">
    <property type="entry name" value="NT_sf"/>
</dbReference>
<keyword evidence="5" id="KW-1133">Transmembrane helix</keyword>
<dbReference type="GO" id="GO:0001680">
    <property type="term" value="P:tRNA 3'-terminal CCA addition"/>
    <property type="evidence" value="ECO:0007669"/>
    <property type="project" value="UniProtKB-ARBA"/>
</dbReference>
<evidence type="ECO:0000256" key="3">
    <source>
        <dbReference type="ARBA" id="ARBA00022741"/>
    </source>
</evidence>
<dbReference type="Pfam" id="PF01743">
    <property type="entry name" value="PolyA_pol"/>
    <property type="match status" value="1"/>
</dbReference>
<keyword evidence="3" id="KW-0547">Nucleotide-binding</keyword>
<dbReference type="InterPro" id="IPR052191">
    <property type="entry name" value="tRNA_ntf/polyA_polymerase_I"/>
</dbReference>
<reference evidence="8" key="1">
    <citation type="journal article" date="2021" name="Front. Plant Sci.">
        <title>Chromosome-Scale Genome Assembly for Chinese Sour Jujube and Insights Into Its Genome Evolution and Domestication Signature.</title>
        <authorList>
            <person name="Shen L.-Y."/>
            <person name="Luo H."/>
            <person name="Wang X.-L."/>
            <person name="Wang X.-M."/>
            <person name="Qiu X.-J."/>
            <person name="Liu H."/>
            <person name="Zhou S.-S."/>
            <person name="Jia K.-H."/>
            <person name="Nie S."/>
            <person name="Bao Y.-T."/>
            <person name="Zhang R.-G."/>
            <person name="Yun Q.-Z."/>
            <person name="Chai Y.-H."/>
            <person name="Lu J.-Y."/>
            <person name="Li Y."/>
            <person name="Zhao S.-W."/>
            <person name="Mao J.-F."/>
            <person name="Jia S.-G."/>
            <person name="Mao Y.-M."/>
        </authorList>
    </citation>
    <scope>NUCLEOTIDE SEQUENCE</scope>
    <source>
        <strain evidence="8">AT0</strain>
        <tissue evidence="8">Leaf</tissue>
    </source>
</reference>
<dbReference type="EMBL" id="JAEACU010000005">
    <property type="protein sequence ID" value="KAH7528167.1"/>
    <property type="molecule type" value="Genomic_DNA"/>
</dbReference>
<evidence type="ECO:0000313" key="8">
    <source>
        <dbReference type="EMBL" id="KAH7528167.1"/>
    </source>
</evidence>
<dbReference type="InterPro" id="IPR032828">
    <property type="entry name" value="PolyA_RNA-bd"/>
</dbReference>
<dbReference type="Gene3D" id="3.30.460.10">
    <property type="entry name" value="Beta Polymerase, domain 2"/>
    <property type="match status" value="1"/>
</dbReference>
<dbReference type="AlphaFoldDB" id="A0A978VCS8"/>
<evidence type="ECO:0000256" key="1">
    <source>
        <dbReference type="ARBA" id="ARBA00007265"/>
    </source>
</evidence>
<evidence type="ECO:0000256" key="5">
    <source>
        <dbReference type="SAM" id="Phobius"/>
    </source>
</evidence>
<keyword evidence="2 4" id="KW-0808">Transferase</keyword>
<dbReference type="SUPFAM" id="SSF81301">
    <property type="entry name" value="Nucleotidyltransferase"/>
    <property type="match status" value="1"/>
</dbReference>
<dbReference type="GO" id="GO:0000166">
    <property type="term" value="F:nucleotide binding"/>
    <property type="evidence" value="ECO:0007669"/>
    <property type="project" value="UniProtKB-KW"/>
</dbReference>
<dbReference type="Proteomes" id="UP000813462">
    <property type="component" value="Unassembled WGS sequence"/>
</dbReference>